<name>A0A1X9T4L3_9BACL</name>
<geneLocation type="plasmid" evidence="3 4">
    <name>unnamed1</name>
</geneLocation>
<dbReference type="Proteomes" id="UP000078148">
    <property type="component" value="Plasmid unnamed1"/>
</dbReference>
<feature type="signal peptide" evidence="1">
    <location>
        <begin position="1"/>
        <end position="22"/>
    </location>
</feature>
<evidence type="ECO:0000313" key="4">
    <source>
        <dbReference type="Proteomes" id="UP000078148"/>
    </source>
</evidence>
<gene>
    <name evidence="3" type="ORF">AR543_p0198</name>
</gene>
<reference evidence="3 4" key="1">
    <citation type="journal article" date="2016" name="Int. J. Syst. Evol. Microbiol.">
        <title>Paenibacillus damxungensis sp. nov., isolated from raw yak (Bos grunniens) milk.</title>
        <authorList>
            <person name="Wu Z."/>
            <person name="Gao C."/>
            <person name="Han J."/>
            <person name="Liu Z."/>
        </authorList>
    </citation>
    <scope>NUCLEOTIDE SEQUENCE [LARGE SCALE GENOMIC DNA]</scope>
    <source>
        <strain evidence="3 4">BD3526</strain>
        <plasmid evidence="3 4">unnamed1</plasmid>
    </source>
</reference>
<sequence>MKKGLIGLGIFLIVLLSACSNSSTENNNQADTGTEATMEHGNMEHSGSEELPEGLKEAANPTFSLESQAVINADHMPGMKGATATIVGAYDTTVYAVSYTPTTGGEPVKNHKWVIQEDLENAGDTPFKQGETVVLAADHMPGMKGATATIDFAQSTTIYMVDYVPTTGGDPVKNHKWVTADELTAP</sequence>
<dbReference type="AlphaFoldDB" id="A0A1X9T4L3"/>
<proteinExistence type="predicted"/>
<accession>A0A1X9T4L3</accession>
<dbReference type="EMBL" id="CP021170">
    <property type="protein sequence ID" value="ARR10806.1"/>
    <property type="molecule type" value="Genomic_DNA"/>
</dbReference>
<protein>
    <recommendedName>
        <fullName evidence="2">DUF1541 domain-containing protein</fullName>
    </recommendedName>
</protein>
<dbReference type="KEGG" id="pbv:AR543_p0198"/>
<evidence type="ECO:0000256" key="1">
    <source>
        <dbReference type="SAM" id="SignalP"/>
    </source>
</evidence>
<feature type="domain" description="DUF1541" evidence="2">
    <location>
        <begin position="67"/>
        <end position="116"/>
    </location>
</feature>
<organism evidence="3 4">
    <name type="scientific">Paenibacillus bovis</name>
    <dbReference type="NCBI Taxonomy" id="1616788"/>
    <lineage>
        <taxon>Bacteria</taxon>
        <taxon>Bacillati</taxon>
        <taxon>Bacillota</taxon>
        <taxon>Bacilli</taxon>
        <taxon>Bacillales</taxon>
        <taxon>Paenibacillaceae</taxon>
        <taxon>Paenibacillus</taxon>
    </lineage>
</organism>
<keyword evidence="3" id="KW-0614">Plasmid</keyword>
<dbReference type="Gene3D" id="2.30.30.1210">
    <property type="entry name" value="Domain of unknown function DUF1541"/>
    <property type="match status" value="1"/>
</dbReference>
<keyword evidence="4" id="KW-1185">Reference proteome</keyword>
<dbReference type="PROSITE" id="PS51257">
    <property type="entry name" value="PROKAR_LIPOPROTEIN"/>
    <property type="match status" value="1"/>
</dbReference>
<evidence type="ECO:0000259" key="2">
    <source>
        <dbReference type="Pfam" id="PF07563"/>
    </source>
</evidence>
<dbReference type="InterPro" id="IPR011438">
    <property type="entry name" value="DUF1541"/>
</dbReference>
<feature type="chain" id="PRO_5039419379" description="DUF1541 domain-containing protein" evidence="1">
    <location>
        <begin position="23"/>
        <end position="186"/>
    </location>
</feature>
<dbReference type="RefSeq" id="WP_087071494.1">
    <property type="nucleotide sequence ID" value="NZ_CP021170.1"/>
</dbReference>
<feature type="domain" description="DUF1541" evidence="2">
    <location>
        <begin position="129"/>
        <end position="179"/>
    </location>
</feature>
<dbReference type="OrthoDB" id="1701949at2"/>
<keyword evidence="1" id="KW-0732">Signal</keyword>
<evidence type="ECO:0000313" key="3">
    <source>
        <dbReference type="EMBL" id="ARR10806.1"/>
    </source>
</evidence>
<dbReference type="Pfam" id="PF07563">
    <property type="entry name" value="DUF1541"/>
    <property type="match status" value="2"/>
</dbReference>